<gene>
    <name evidence="1" type="ORF">DFP72DRAFT_904575</name>
</gene>
<feature type="non-terminal residue" evidence="1">
    <location>
        <position position="1"/>
    </location>
</feature>
<dbReference type="Proteomes" id="UP000521943">
    <property type="component" value="Unassembled WGS sequence"/>
</dbReference>
<evidence type="ECO:0000313" key="1">
    <source>
        <dbReference type="EMBL" id="KAF6752702.1"/>
    </source>
</evidence>
<keyword evidence="2" id="KW-1185">Reference proteome</keyword>
<reference evidence="1 2" key="1">
    <citation type="submission" date="2020-07" db="EMBL/GenBank/DDBJ databases">
        <title>Comparative genomics of pyrophilous fungi reveals a link between fire events and developmental genes.</title>
        <authorList>
            <consortium name="DOE Joint Genome Institute"/>
            <person name="Steindorff A.S."/>
            <person name="Carver A."/>
            <person name="Calhoun S."/>
            <person name="Stillman K."/>
            <person name="Liu H."/>
            <person name="Lipzen A."/>
            <person name="Pangilinan J."/>
            <person name="Labutti K."/>
            <person name="Bruns T.D."/>
            <person name="Grigoriev I.V."/>
        </authorList>
    </citation>
    <scope>NUCLEOTIDE SEQUENCE [LARGE SCALE GENOMIC DNA]</scope>
    <source>
        <strain evidence="1 2">CBS 144469</strain>
    </source>
</reference>
<dbReference type="EMBL" id="JACGCI010000043">
    <property type="protein sequence ID" value="KAF6752702.1"/>
    <property type="molecule type" value="Genomic_DNA"/>
</dbReference>
<protein>
    <submittedName>
        <fullName evidence="1">Uncharacterized protein</fullName>
    </submittedName>
</protein>
<proteinExistence type="predicted"/>
<sequence>ILAFFKTNPWIPLRILITSRVEEHIRTRLDPTQVELVNLVDHTTLDDITTAFRALFAQATKHNCTIQCYGEWPTPSELEKLILHTGCSFIFMSTLAKFILEPSEDGLTPMDRLPLALNIDPGLDGLYGQALSCAEHLPHFLDIIWAIALLQKPLSIQALSALLGIRTFEIVEVLVKLHAILHVPGDDTTPVTLCHSSLHDFLSNQDRSGRYSAPVAYHKRLAYFCMRILGSDNQDSISVIAFRPVQEYAEKHWEYHWLVFCQIVELQGGDARRRETDSLIAHLRVAHSPYFELVFAIYTLMNPELLPPPEAIFPKGIYMMDPEVQCNALVDILQENVPPVFSQAVIKAISILRPRRFHDGDELQAIWGEITPPLPAFSKYCLDLVGICVKNVFVRQPSFVAGCDHFAFNGEKLSTSLVWSLMSLPQHLTLAMQHEPFGVYSWPLNWQGRQDLQDGGNTLFHTMIYLATEESAKEYKEAFIRNVGLAVRAAARLKVRVGSSFLFKCIKIFSITGLRGLLGQCVPLVLELK</sequence>
<evidence type="ECO:0000313" key="2">
    <source>
        <dbReference type="Proteomes" id="UP000521943"/>
    </source>
</evidence>
<name>A0A8H6M616_9AGAR</name>
<organism evidence="1 2">
    <name type="scientific">Ephemerocybe angulata</name>
    <dbReference type="NCBI Taxonomy" id="980116"/>
    <lineage>
        <taxon>Eukaryota</taxon>
        <taxon>Fungi</taxon>
        <taxon>Dikarya</taxon>
        <taxon>Basidiomycota</taxon>
        <taxon>Agaricomycotina</taxon>
        <taxon>Agaricomycetes</taxon>
        <taxon>Agaricomycetidae</taxon>
        <taxon>Agaricales</taxon>
        <taxon>Agaricineae</taxon>
        <taxon>Psathyrellaceae</taxon>
        <taxon>Ephemerocybe</taxon>
    </lineage>
</organism>
<comment type="caution">
    <text evidence="1">The sequence shown here is derived from an EMBL/GenBank/DDBJ whole genome shotgun (WGS) entry which is preliminary data.</text>
</comment>
<dbReference type="AlphaFoldDB" id="A0A8H6M616"/>
<dbReference type="OrthoDB" id="3262196at2759"/>
<accession>A0A8H6M616</accession>